<sequence length="730" mass="83310">MEQESGIISASDQVPWRQKVAKSVRSSWRLVAAVIDVKTPAVNQQDDVSLAKEKVEELSGMPQRNEQKKKCNEQKKMLCSNLLELSKDGSDSSLQSYCGSSAKEEEGQTYTAKEQTSSSTIYQISEQEPEIQEQSTDARCGMIYNTAEGHSLCVGTREPENSHEYTTIRNEAGDILSSNSSRNIFISEKGEETNEIDPMLSVTSVTRQESKTNSTYQSPSSIVPNAKSKVFLTSRHAKFATIAAVATDISTLSRSGSCPASLYATAFKAQLMGFQKRYAYDMHEMHKSLDSIDTRLQELQRLKSINQQLEELNIKENTVNIPDPINNEQAPDRSTGVLKRKHRQPQPGKIVCCNEANSFPSPLRASKQEISSSKGSAEHNMSGIRKKVINRGVNVLLKEKVRSRRSSFHQEDELSDTSSEALLKEKQERHVHVTQENKCIHKLGRSWCCWYIHQGCLSALSLSSRQQFVSVGLFQETVRVLQALLHDFCTKLIEARQKMLHKLGITINTRSTAMSLMMHEFLPDARFAQIEHLKYGIQAFINRTMFEDFETEYFGILTHRDRQLRKLCLLSFQCLMSISPADAIDVKSPGYNRCFHLFCSKKLQLFQEKLDWFEKWPDNVTESFLDVSKYMWIIHNMASAFRSHVYLFYVNEWAEFDPDYMEAVVEGSLEELDQPRKYVEFMVNPGFELCQRIIKSLVYIKPAARHRLSDLPSTRLQAPPDHGKQSFWFT</sequence>
<evidence type="ECO:0000313" key="1">
    <source>
        <dbReference type="EMBL" id="KAJ7547834.1"/>
    </source>
</evidence>
<evidence type="ECO:0000313" key="2">
    <source>
        <dbReference type="Proteomes" id="UP001162992"/>
    </source>
</evidence>
<accession>A0ACC2D0R6</accession>
<organism evidence="1 2">
    <name type="scientific">Diphasiastrum complanatum</name>
    <name type="common">Issler's clubmoss</name>
    <name type="synonym">Lycopodium complanatum</name>
    <dbReference type="NCBI Taxonomy" id="34168"/>
    <lineage>
        <taxon>Eukaryota</taxon>
        <taxon>Viridiplantae</taxon>
        <taxon>Streptophyta</taxon>
        <taxon>Embryophyta</taxon>
        <taxon>Tracheophyta</taxon>
        <taxon>Lycopodiopsida</taxon>
        <taxon>Lycopodiales</taxon>
        <taxon>Lycopodiaceae</taxon>
        <taxon>Lycopodioideae</taxon>
        <taxon>Diphasiastrum</taxon>
    </lineage>
</organism>
<gene>
    <name evidence="1" type="ORF">O6H91_08G106000</name>
</gene>
<comment type="caution">
    <text evidence="1">The sequence shown here is derived from an EMBL/GenBank/DDBJ whole genome shotgun (WGS) entry which is preliminary data.</text>
</comment>
<keyword evidence="2" id="KW-1185">Reference proteome</keyword>
<dbReference type="Proteomes" id="UP001162992">
    <property type="component" value="Chromosome 8"/>
</dbReference>
<dbReference type="EMBL" id="CM055099">
    <property type="protein sequence ID" value="KAJ7547834.1"/>
    <property type="molecule type" value="Genomic_DNA"/>
</dbReference>
<reference evidence="2" key="1">
    <citation type="journal article" date="2024" name="Proc. Natl. Acad. Sci. U.S.A.">
        <title>Extraordinary preservation of gene collinearity over three hundred million years revealed in homosporous lycophytes.</title>
        <authorList>
            <person name="Li C."/>
            <person name="Wickell D."/>
            <person name="Kuo L.Y."/>
            <person name="Chen X."/>
            <person name="Nie B."/>
            <person name="Liao X."/>
            <person name="Peng D."/>
            <person name="Ji J."/>
            <person name="Jenkins J."/>
            <person name="Williams M."/>
            <person name="Shu S."/>
            <person name="Plott C."/>
            <person name="Barry K."/>
            <person name="Rajasekar S."/>
            <person name="Grimwood J."/>
            <person name="Han X."/>
            <person name="Sun S."/>
            <person name="Hou Z."/>
            <person name="He W."/>
            <person name="Dai G."/>
            <person name="Sun C."/>
            <person name="Schmutz J."/>
            <person name="Leebens-Mack J.H."/>
            <person name="Li F.W."/>
            <person name="Wang L."/>
        </authorList>
    </citation>
    <scope>NUCLEOTIDE SEQUENCE [LARGE SCALE GENOMIC DNA]</scope>
    <source>
        <strain evidence="2">cv. PW_Plant_1</strain>
    </source>
</reference>
<name>A0ACC2D0R6_DIPCM</name>
<proteinExistence type="predicted"/>
<protein>
    <submittedName>
        <fullName evidence="1">Uncharacterized protein</fullName>
    </submittedName>
</protein>